<feature type="transmembrane region" description="Helical" evidence="1">
    <location>
        <begin position="78"/>
        <end position="97"/>
    </location>
</feature>
<comment type="caution">
    <text evidence="2">The sequence shown here is derived from an EMBL/GenBank/DDBJ whole genome shotgun (WGS) entry which is preliminary data.</text>
</comment>
<evidence type="ECO:0000313" key="2">
    <source>
        <dbReference type="EMBL" id="KNZ42456.1"/>
    </source>
</evidence>
<keyword evidence="3" id="KW-1185">Reference proteome</keyword>
<keyword evidence="1" id="KW-0472">Membrane</keyword>
<keyword evidence="1" id="KW-0812">Transmembrane</keyword>
<accession>A0A0L6U1S2</accession>
<gene>
    <name evidence="2" type="ORF">AKG39_06490</name>
</gene>
<protein>
    <recommendedName>
        <fullName evidence="4">Type II secretion system protein GspF domain-containing protein</fullName>
    </recommendedName>
</protein>
<dbReference type="Proteomes" id="UP000036873">
    <property type="component" value="Unassembled WGS sequence"/>
</dbReference>
<feature type="transmembrane region" description="Helical" evidence="1">
    <location>
        <begin position="103"/>
        <end position="121"/>
    </location>
</feature>
<dbReference type="EMBL" id="LGYO01000013">
    <property type="protein sequence ID" value="KNZ42456.1"/>
    <property type="molecule type" value="Genomic_DNA"/>
</dbReference>
<feature type="transmembrane region" description="Helical" evidence="1">
    <location>
        <begin position="279"/>
        <end position="300"/>
    </location>
</feature>
<reference evidence="3" key="1">
    <citation type="submission" date="2015-07" db="EMBL/GenBank/DDBJ databases">
        <title>Draft genome sequence of Acetobacterium bakii DSM 8293, a potential psychrophilic chemical producer through syngas fermentation.</title>
        <authorList>
            <person name="Song Y."/>
            <person name="Hwang S."/>
            <person name="Cho B.-K."/>
        </authorList>
    </citation>
    <scope>NUCLEOTIDE SEQUENCE [LARGE SCALE GENOMIC DNA]</scope>
    <source>
        <strain evidence="3">DSM 8239</strain>
    </source>
</reference>
<evidence type="ECO:0000313" key="3">
    <source>
        <dbReference type="Proteomes" id="UP000036873"/>
    </source>
</evidence>
<keyword evidence="1" id="KW-1133">Transmembrane helix</keyword>
<sequence>MITMTVFVFLLVGTFLLFNISPFELTSQLMDLLIYDKKDIKTVIKKTVINDKKSPLQGIINTIREAQLILKATGRESVFATLVMVSTILFIVGIVMGLMMENIALSGVLGVGLSLFPFWYIKLTEVNYKKELNDELETTLSIIDSSYGRSKNIVKAVEENLYHINPPLSTVFESFVFEVSYVTADIPGAILRLSETIDNQVFREWCRALIACQDNPNLINTLSGIVYKLTDIKQNNDDMGIEMFEPVRTALTMICLVLGAPVLFYLINIEWFNALTQSFGGKIVLAIAAFVIFISINGAVKLTKPVEYSR</sequence>
<feature type="transmembrane region" description="Helical" evidence="1">
    <location>
        <begin position="249"/>
        <end position="267"/>
    </location>
</feature>
<organism evidence="2 3">
    <name type="scientific">Acetobacterium bakii</name>
    <dbReference type="NCBI Taxonomy" id="52689"/>
    <lineage>
        <taxon>Bacteria</taxon>
        <taxon>Bacillati</taxon>
        <taxon>Bacillota</taxon>
        <taxon>Clostridia</taxon>
        <taxon>Eubacteriales</taxon>
        <taxon>Eubacteriaceae</taxon>
        <taxon>Acetobacterium</taxon>
    </lineage>
</organism>
<name>A0A0L6U1S2_9FIRM</name>
<proteinExistence type="predicted"/>
<evidence type="ECO:0000256" key="1">
    <source>
        <dbReference type="SAM" id="Phobius"/>
    </source>
</evidence>
<dbReference type="AlphaFoldDB" id="A0A0L6U1S2"/>
<dbReference type="STRING" id="52689.AKG39_06490"/>
<feature type="transmembrane region" description="Helical" evidence="1">
    <location>
        <begin position="6"/>
        <end position="25"/>
    </location>
</feature>
<evidence type="ECO:0008006" key="4">
    <source>
        <dbReference type="Google" id="ProtNLM"/>
    </source>
</evidence>